<dbReference type="Pfam" id="PF00664">
    <property type="entry name" value="ABC_membrane"/>
    <property type="match status" value="1"/>
</dbReference>
<dbReference type="CDD" id="cd18567">
    <property type="entry name" value="ABC_6TM_CvaB_RaxB_like"/>
    <property type="match status" value="1"/>
</dbReference>
<feature type="transmembrane region" description="Helical" evidence="7">
    <location>
        <begin position="383"/>
        <end position="403"/>
    </location>
</feature>
<organism evidence="11 12">
    <name type="scientific">Veronia nyctiphanis</name>
    <dbReference type="NCBI Taxonomy" id="1278244"/>
    <lineage>
        <taxon>Bacteria</taxon>
        <taxon>Pseudomonadati</taxon>
        <taxon>Pseudomonadota</taxon>
        <taxon>Gammaproteobacteria</taxon>
        <taxon>Vibrionales</taxon>
        <taxon>Vibrionaceae</taxon>
        <taxon>Veronia</taxon>
    </lineage>
</organism>
<dbReference type="GO" id="GO:0016887">
    <property type="term" value="F:ATP hydrolysis activity"/>
    <property type="evidence" value="ECO:0007669"/>
    <property type="project" value="InterPro"/>
</dbReference>
<feature type="transmembrane region" description="Helical" evidence="7">
    <location>
        <begin position="164"/>
        <end position="185"/>
    </location>
</feature>
<evidence type="ECO:0000256" key="5">
    <source>
        <dbReference type="ARBA" id="ARBA00022989"/>
    </source>
</evidence>
<gene>
    <name evidence="11" type="ORF">CS022_08105</name>
</gene>
<dbReference type="PROSITE" id="PS50990">
    <property type="entry name" value="PEPTIDASE_C39"/>
    <property type="match status" value="1"/>
</dbReference>
<evidence type="ECO:0000259" key="10">
    <source>
        <dbReference type="PROSITE" id="PS50990"/>
    </source>
</evidence>
<keyword evidence="12" id="KW-1185">Reference proteome</keyword>
<dbReference type="Gene3D" id="3.40.50.300">
    <property type="entry name" value="P-loop containing nucleotide triphosphate hydrolases"/>
    <property type="match status" value="1"/>
</dbReference>
<evidence type="ECO:0000256" key="2">
    <source>
        <dbReference type="ARBA" id="ARBA00022692"/>
    </source>
</evidence>
<dbReference type="GO" id="GO:0034040">
    <property type="term" value="F:ATPase-coupled lipid transmembrane transporter activity"/>
    <property type="evidence" value="ECO:0007669"/>
    <property type="project" value="TreeGrafter"/>
</dbReference>
<dbReference type="AlphaFoldDB" id="A0A4Q0YSP4"/>
<keyword evidence="6 7" id="KW-0472">Membrane</keyword>
<dbReference type="InterPro" id="IPR005074">
    <property type="entry name" value="Peptidase_C39"/>
</dbReference>
<keyword evidence="4" id="KW-0067">ATP-binding</keyword>
<keyword evidence="3" id="KW-0547">Nucleotide-binding</keyword>
<evidence type="ECO:0000256" key="7">
    <source>
        <dbReference type="SAM" id="Phobius"/>
    </source>
</evidence>
<dbReference type="Gene3D" id="1.20.1560.10">
    <property type="entry name" value="ABC transporter type 1, transmembrane domain"/>
    <property type="match status" value="1"/>
</dbReference>
<dbReference type="RefSeq" id="WP_129121857.1">
    <property type="nucleotide sequence ID" value="NZ_PEIB01000007.1"/>
</dbReference>
<dbReference type="GO" id="GO:0008233">
    <property type="term" value="F:peptidase activity"/>
    <property type="evidence" value="ECO:0007669"/>
    <property type="project" value="InterPro"/>
</dbReference>
<dbReference type="SMART" id="SM00382">
    <property type="entry name" value="AAA"/>
    <property type="match status" value="1"/>
</dbReference>
<dbReference type="PANTHER" id="PTHR24221">
    <property type="entry name" value="ATP-BINDING CASSETTE SUB-FAMILY B"/>
    <property type="match status" value="1"/>
</dbReference>
<dbReference type="GO" id="GO:0006508">
    <property type="term" value="P:proteolysis"/>
    <property type="evidence" value="ECO:0007669"/>
    <property type="project" value="InterPro"/>
</dbReference>
<evidence type="ECO:0000313" key="12">
    <source>
        <dbReference type="Proteomes" id="UP000290287"/>
    </source>
</evidence>
<name>A0A4Q0YSP4_9GAMM</name>
<protein>
    <recommendedName>
        <fullName evidence="13">Peptidase domain-containing ABC transporter</fullName>
    </recommendedName>
</protein>
<dbReference type="Pfam" id="PF00005">
    <property type="entry name" value="ABC_tran"/>
    <property type="match status" value="1"/>
</dbReference>
<evidence type="ECO:0000256" key="3">
    <source>
        <dbReference type="ARBA" id="ARBA00022741"/>
    </source>
</evidence>
<dbReference type="SUPFAM" id="SSF52540">
    <property type="entry name" value="P-loop containing nucleoside triphosphate hydrolases"/>
    <property type="match status" value="1"/>
</dbReference>
<evidence type="ECO:0000256" key="4">
    <source>
        <dbReference type="ARBA" id="ARBA00022840"/>
    </source>
</evidence>
<dbReference type="Gene3D" id="3.90.70.10">
    <property type="entry name" value="Cysteine proteinases"/>
    <property type="match status" value="1"/>
</dbReference>
<feature type="domain" description="Peptidase C39" evidence="10">
    <location>
        <begin position="6"/>
        <end position="126"/>
    </location>
</feature>
<evidence type="ECO:0000256" key="1">
    <source>
        <dbReference type="ARBA" id="ARBA00004651"/>
    </source>
</evidence>
<dbReference type="InterPro" id="IPR011527">
    <property type="entry name" value="ABC1_TM_dom"/>
</dbReference>
<feature type="domain" description="ABC transmembrane type-1" evidence="9">
    <location>
        <begin position="165"/>
        <end position="432"/>
    </location>
</feature>
<feature type="transmembrane region" description="Helical" evidence="7">
    <location>
        <begin position="274"/>
        <end position="297"/>
    </location>
</feature>
<dbReference type="CDD" id="cd03228">
    <property type="entry name" value="ABCC_MRP_Like"/>
    <property type="match status" value="1"/>
</dbReference>
<sequence length="723" mass="80150">MNVIFQSENAECGNACLAMIACKYGIDIGLPQLRKLNPTSIDSGVSVRQIAETAELIGMYTSAVKFDVATPEELELPAILHWGSNHFVVLESISEKLITILDPALGKRTYSHSEFKEYASGYALELVPDIKKDVDVSKLVDKDKITPLTFSDIAKVMPGFRKSLFLILVVTFCTVLISLLSPLYVQKVVDEAVNRGNIDLLYVLSTVFAAIFIHEILFNHINELAKNNLKFRLVEKLGTSIFSKMVYLPIEYFKRRRTGDCLARLKSSEMITSFMIDGLLTIVTSGIIVLLTMSVMLYFNVTLTLLSAAVMVLFGLAKFAVKSKVVDAEKLAVTESAKSDSIAIDTIKSVKTVKAFSNEKSKKSQWGSQYASAISASLKRQKLNISIGSLSQLFLYSELVLIVTTGGLFVIQGEMSVGTLFAFIMYKNMFTEKFISLIEALILKDSIGVHLERVNDIVSEDSEIEYVEHNADLSAKGNHQKKVHLMDSNPEPGLAITTKNLEFTPLGANRKILNSINLSIQPGEKICIVGKTGSGKTTLTNIISGLHRQSSGDLTINGGNTNDINLINQRANFSTLSQDDYIFAGTLEENIALTSYDIDYSLLDRVCKLSLIFDDIQQMTSKYKTLLTENSGFLSAGQKQRVLIARALYKNPQCLILDEFTSNLDAKTSQKLVNNVMKHVHCTLIVITHDTTIVDRFDTSYLIHNGRLRKLKSLEVNDERAIS</sequence>
<dbReference type="InterPro" id="IPR003593">
    <property type="entry name" value="AAA+_ATPase"/>
</dbReference>
<keyword evidence="5 7" id="KW-1133">Transmembrane helix</keyword>
<dbReference type="EMBL" id="PEIB01000007">
    <property type="protein sequence ID" value="RXJ73693.1"/>
    <property type="molecule type" value="Genomic_DNA"/>
</dbReference>
<dbReference type="InterPro" id="IPR027417">
    <property type="entry name" value="P-loop_NTPase"/>
</dbReference>
<keyword evidence="2 7" id="KW-0812">Transmembrane</keyword>
<dbReference type="SUPFAM" id="SSF90123">
    <property type="entry name" value="ABC transporter transmembrane region"/>
    <property type="match status" value="1"/>
</dbReference>
<dbReference type="InterPro" id="IPR017871">
    <property type="entry name" value="ABC_transporter-like_CS"/>
</dbReference>
<dbReference type="GO" id="GO:0005886">
    <property type="term" value="C:plasma membrane"/>
    <property type="evidence" value="ECO:0007669"/>
    <property type="project" value="UniProtKB-SubCell"/>
</dbReference>
<evidence type="ECO:0000259" key="8">
    <source>
        <dbReference type="PROSITE" id="PS50893"/>
    </source>
</evidence>
<dbReference type="PROSITE" id="PS00211">
    <property type="entry name" value="ABC_TRANSPORTER_1"/>
    <property type="match status" value="1"/>
</dbReference>
<dbReference type="InterPro" id="IPR039421">
    <property type="entry name" value="Type_1_exporter"/>
</dbReference>
<evidence type="ECO:0000313" key="11">
    <source>
        <dbReference type="EMBL" id="RXJ73693.1"/>
    </source>
</evidence>
<proteinExistence type="predicted"/>
<comment type="caution">
    <text evidence="11">The sequence shown here is derived from an EMBL/GenBank/DDBJ whole genome shotgun (WGS) entry which is preliminary data.</text>
</comment>
<dbReference type="OrthoDB" id="9782586at2"/>
<evidence type="ECO:0000256" key="6">
    <source>
        <dbReference type="ARBA" id="ARBA00023136"/>
    </source>
</evidence>
<dbReference type="GO" id="GO:0140359">
    <property type="term" value="F:ABC-type transporter activity"/>
    <property type="evidence" value="ECO:0007669"/>
    <property type="project" value="InterPro"/>
</dbReference>
<feature type="domain" description="ABC transporter" evidence="8">
    <location>
        <begin position="496"/>
        <end position="723"/>
    </location>
</feature>
<dbReference type="Proteomes" id="UP000290287">
    <property type="component" value="Unassembled WGS sequence"/>
</dbReference>
<accession>A0A4Q0YSP4</accession>
<dbReference type="InterPro" id="IPR036640">
    <property type="entry name" value="ABC1_TM_sf"/>
</dbReference>
<evidence type="ECO:0000259" key="9">
    <source>
        <dbReference type="PROSITE" id="PS50929"/>
    </source>
</evidence>
<dbReference type="PROSITE" id="PS50929">
    <property type="entry name" value="ABC_TM1F"/>
    <property type="match status" value="1"/>
</dbReference>
<feature type="transmembrane region" description="Helical" evidence="7">
    <location>
        <begin position="200"/>
        <end position="218"/>
    </location>
</feature>
<feature type="transmembrane region" description="Helical" evidence="7">
    <location>
        <begin position="303"/>
        <end position="321"/>
    </location>
</feature>
<comment type="subcellular location">
    <subcellularLocation>
        <location evidence="1">Cell membrane</location>
        <topology evidence="1">Multi-pass membrane protein</topology>
    </subcellularLocation>
</comment>
<reference evidence="11 12" key="1">
    <citation type="submission" date="2017-10" db="EMBL/GenBank/DDBJ databases">
        <title>Nyctiphanis sp. nov., isolated from the stomach of the euphausiid Nyctiphanes simplex (Hansen, 1911) in the Gulf of California.</title>
        <authorList>
            <person name="Gomez-Gil B."/>
            <person name="Aguilar-Mendez M."/>
            <person name="Lopez-Cortes A."/>
            <person name="Gomez-Gutierrez J."/>
            <person name="Roque A."/>
            <person name="Lang E."/>
            <person name="Gonzalez-Castillo A."/>
        </authorList>
    </citation>
    <scope>NUCLEOTIDE SEQUENCE [LARGE SCALE GENOMIC DNA]</scope>
    <source>
        <strain evidence="11 12">CAIM 600</strain>
    </source>
</reference>
<dbReference type="GO" id="GO:0005524">
    <property type="term" value="F:ATP binding"/>
    <property type="evidence" value="ECO:0007669"/>
    <property type="project" value="UniProtKB-KW"/>
</dbReference>
<dbReference type="InterPro" id="IPR003439">
    <property type="entry name" value="ABC_transporter-like_ATP-bd"/>
</dbReference>
<dbReference type="PROSITE" id="PS50893">
    <property type="entry name" value="ABC_TRANSPORTER_2"/>
    <property type="match status" value="1"/>
</dbReference>
<dbReference type="PANTHER" id="PTHR24221:SF606">
    <property type="entry name" value="COLICIN V SECRETION-PROCESSING ATP-BINDING PROTEIN"/>
    <property type="match status" value="1"/>
</dbReference>
<dbReference type="Pfam" id="PF03412">
    <property type="entry name" value="Peptidase_C39"/>
    <property type="match status" value="1"/>
</dbReference>
<evidence type="ECO:0008006" key="13">
    <source>
        <dbReference type="Google" id="ProtNLM"/>
    </source>
</evidence>